<dbReference type="AlphaFoldDB" id="A0AAD9JKD8"/>
<evidence type="ECO:0000256" key="11">
    <source>
        <dbReference type="SAM" id="Coils"/>
    </source>
</evidence>
<dbReference type="PANTHER" id="PTHR14527:SF2">
    <property type="entry name" value="PROTEIN MIS12 HOMOLOG"/>
    <property type="match status" value="1"/>
</dbReference>
<dbReference type="GO" id="GO:0000444">
    <property type="term" value="C:MIS12/MIND type complex"/>
    <property type="evidence" value="ECO:0007669"/>
    <property type="project" value="TreeGrafter"/>
</dbReference>
<evidence type="ECO:0000256" key="7">
    <source>
        <dbReference type="ARBA" id="ARBA00022838"/>
    </source>
</evidence>
<keyword evidence="7" id="KW-0995">Kinetochore</keyword>
<comment type="similarity">
    <text evidence="2">Belongs to the mis12 family.</text>
</comment>
<evidence type="ECO:0000256" key="5">
    <source>
        <dbReference type="ARBA" id="ARBA00022618"/>
    </source>
</evidence>
<reference evidence="12" key="1">
    <citation type="journal article" date="2023" name="Mol. Biol. Evol.">
        <title>Third-Generation Sequencing Reveals the Adaptive Role of the Epigenome in Three Deep-Sea Polychaetes.</title>
        <authorList>
            <person name="Perez M."/>
            <person name="Aroh O."/>
            <person name="Sun Y."/>
            <person name="Lan Y."/>
            <person name="Juniper S.K."/>
            <person name="Young C.R."/>
            <person name="Angers B."/>
            <person name="Qian P.Y."/>
        </authorList>
    </citation>
    <scope>NUCLEOTIDE SEQUENCE</scope>
    <source>
        <strain evidence="12">P08H-3</strain>
    </source>
</reference>
<keyword evidence="13" id="KW-1185">Reference proteome</keyword>
<keyword evidence="8 11" id="KW-0175">Coiled coil</keyword>
<dbReference type="EMBL" id="JAODUP010000256">
    <property type="protein sequence ID" value="KAK2154834.1"/>
    <property type="molecule type" value="Genomic_DNA"/>
</dbReference>
<feature type="coiled-coil region" evidence="11">
    <location>
        <begin position="217"/>
        <end position="247"/>
    </location>
</feature>
<evidence type="ECO:0000256" key="8">
    <source>
        <dbReference type="ARBA" id="ARBA00023054"/>
    </source>
</evidence>
<keyword evidence="5" id="KW-0132">Cell division</keyword>
<dbReference type="PANTHER" id="PTHR14527">
    <property type="entry name" value="PROTEIN MIS12 HOMOLOG"/>
    <property type="match status" value="1"/>
</dbReference>
<comment type="subcellular location">
    <subcellularLocation>
        <location evidence="1">Chromosome</location>
        <location evidence="1">Centromere</location>
        <location evidence="1">Kinetochore</location>
    </subcellularLocation>
</comment>
<evidence type="ECO:0000256" key="6">
    <source>
        <dbReference type="ARBA" id="ARBA00022776"/>
    </source>
</evidence>
<dbReference type="GO" id="GO:0051382">
    <property type="term" value="P:kinetochore assembly"/>
    <property type="evidence" value="ECO:0007669"/>
    <property type="project" value="TreeGrafter"/>
</dbReference>
<dbReference type="GO" id="GO:0005634">
    <property type="term" value="C:nucleus"/>
    <property type="evidence" value="ECO:0007669"/>
    <property type="project" value="InterPro"/>
</dbReference>
<keyword evidence="6" id="KW-0498">Mitosis</keyword>
<accession>A0AAD9JKD8</accession>
<dbReference type="Proteomes" id="UP001208570">
    <property type="component" value="Unassembled WGS sequence"/>
</dbReference>
<evidence type="ECO:0000256" key="3">
    <source>
        <dbReference type="ARBA" id="ARBA00013793"/>
    </source>
</evidence>
<proteinExistence type="inferred from homology"/>
<dbReference type="InterPro" id="IPR008685">
    <property type="entry name" value="Centromere_Mis12"/>
</dbReference>
<evidence type="ECO:0000256" key="10">
    <source>
        <dbReference type="ARBA" id="ARBA00023328"/>
    </source>
</evidence>
<organism evidence="12 13">
    <name type="scientific">Paralvinella palmiformis</name>
    <dbReference type="NCBI Taxonomy" id="53620"/>
    <lineage>
        <taxon>Eukaryota</taxon>
        <taxon>Metazoa</taxon>
        <taxon>Spiralia</taxon>
        <taxon>Lophotrochozoa</taxon>
        <taxon>Annelida</taxon>
        <taxon>Polychaeta</taxon>
        <taxon>Sedentaria</taxon>
        <taxon>Canalipalpata</taxon>
        <taxon>Terebellida</taxon>
        <taxon>Terebelliformia</taxon>
        <taxon>Alvinellidae</taxon>
        <taxon>Paralvinella</taxon>
    </lineage>
</organism>
<keyword evidence="9" id="KW-0131">Cell cycle</keyword>
<dbReference type="GO" id="GO:0000070">
    <property type="term" value="P:mitotic sister chromatid segregation"/>
    <property type="evidence" value="ECO:0007669"/>
    <property type="project" value="TreeGrafter"/>
</dbReference>
<dbReference type="Pfam" id="PF05859">
    <property type="entry name" value="Mis12"/>
    <property type="match status" value="1"/>
</dbReference>
<evidence type="ECO:0000256" key="4">
    <source>
        <dbReference type="ARBA" id="ARBA00022454"/>
    </source>
</evidence>
<evidence type="ECO:0000313" key="12">
    <source>
        <dbReference type="EMBL" id="KAK2154834.1"/>
    </source>
</evidence>
<dbReference type="GO" id="GO:0051301">
    <property type="term" value="P:cell division"/>
    <property type="evidence" value="ECO:0007669"/>
    <property type="project" value="UniProtKB-KW"/>
</dbReference>
<comment type="caution">
    <text evidence="12">The sequence shown here is derived from an EMBL/GenBank/DDBJ whole genome shotgun (WGS) entry which is preliminary data.</text>
</comment>
<evidence type="ECO:0000313" key="13">
    <source>
        <dbReference type="Proteomes" id="UP001208570"/>
    </source>
</evidence>
<name>A0AAD9JKD8_9ANNE</name>
<evidence type="ECO:0000256" key="2">
    <source>
        <dbReference type="ARBA" id="ARBA00008643"/>
    </source>
</evidence>
<keyword evidence="10" id="KW-0137">Centromere</keyword>
<keyword evidence="4" id="KW-0158">Chromosome</keyword>
<evidence type="ECO:0000256" key="1">
    <source>
        <dbReference type="ARBA" id="ARBA00004629"/>
    </source>
</evidence>
<evidence type="ECO:0000256" key="9">
    <source>
        <dbReference type="ARBA" id="ARBA00023306"/>
    </source>
</evidence>
<sequence length="309" mass="35214">MLVVIRSVALGDLWPAGCWDRTGVDVVAAGFGWKMSDDARSKSVSSTDTAGDDLGDQEYETQFLGFAPRKSLDVRNMGISALRSRKKAQSYLKVAGIDAKEDEGGSLGYITYPRWKPKQCWLQVHLHLLKFGEVISEEELKNASEVFLSTVTQKIDENFDKFETYIFSNVMHIPRRVVLPEDQVQEEYKHFTVQEEQLLDDDIRKLKERIIAAKYVNVSLRNEYKQLRHVREEYDQLLALIQTLNKTFKEARVSDMHESLVFAANKASTIISLIGQMREASSHEKELMDASELEMMSKSTKRDATCSSS</sequence>
<gene>
    <name evidence="12" type="ORF">LSH36_256g04078</name>
</gene>
<protein>
    <recommendedName>
        <fullName evidence="3">Protein MIS12 homolog</fullName>
    </recommendedName>
</protein>